<dbReference type="EMBL" id="GBRH01164390">
    <property type="protein sequence ID" value="JAE33506.1"/>
    <property type="molecule type" value="Transcribed_RNA"/>
</dbReference>
<reference evidence="1" key="1">
    <citation type="submission" date="2014-09" db="EMBL/GenBank/DDBJ databases">
        <authorList>
            <person name="Magalhaes I.L.F."/>
            <person name="Oliveira U."/>
            <person name="Santos F.R."/>
            <person name="Vidigal T.H.D.A."/>
            <person name="Brescovit A.D."/>
            <person name="Santos A.J."/>
        </authorList>
    </citation>
    <scope>NUCLEOTIDE SEQUENCE</scope>
    <source>
        <tissue evidence="1">Shoot tissue taken approximately 20 cm above the soil surface</tissue>
    </source>
</reference>
<accession>A0A0A9HF88</accession>
<proteinExistence type="predicted"/>
<dbReference type="AlphaFoldDB" id="A0A0A9HF88"/>
<reference evidence="1" key="2">
    <citation type="journal article" date="2015" name="Data Brief">
        <title>Shoot transcriptome of the giant reed, Arundo donax.</title>
        <authorList>
            <person name="Barrero R.A."/>
            <person name="Guerrero F.D."/>
            <person name="Moolhuijzen P."/>
            <person name="Goolsby J.A."/>
            <person name="Tidwell J."/>
            <person name="Bellgard S.E."/>
            <person name="Bellgard M.I."/>
        </authorList>
    </citation>
    <scope>NUCLEOTIDE SEQUENCE</scope>
    <source>
        <tissue evidence="1">Shoot tissue taken approximately 20 cm above the soil surface</tissue>
    </source>
</reference>
<sequence>MAISRCLGLYGPGLTDAAPLPFTSCGEAGRCPAESPVAGPVFALRRSMSRNPFRQPPASSSVGGP</sequence>
<evidence type="ECO:0000313" key="1">
    <source>
        <dbReference type="EMBL" id="JAE33506.1"/>
    </source>
</evidence>
<name>A0A0A9HF88_ARUDO</name>
<organism evidence="1">
    <name type="scientific">Arundo donax</name>
    <name type="common">Giant reed</name>
    <name type="synonym">Donax arundinaceus</name>
    <dbReference type="NCBI Taxonomy" id="35708"/>
    <lineage>
        <taxon>Eukaryota</taxon>
        <taxon>Viridiplantae</taxon>
        <taxon>Streptophyta</taxon>
        <taxon>Embryophyta</taxon>
        <taxon>Tracheophyta</taxon>
        <taxon>Spermatophyta</taxon>
        <taxon>Magnoliopsida</taxon>
        <taxon>Liliopsida</taxon>
        <taxon>Poales</taxon>
        <taxon>Poaceae</taxon>
        <taxon>PACMAD clade</taxon>
        <taxon>Arundinoideae</taxon>
        <taxon>Arundineae</taxon>
        <taxon>Arundo</taxon>
    </lineage>
</organism>
<protein>
    <submittedName>
        <fullName evidence="1">Uncharacterized protein</fullName>
    </submittedName>
</protein>